<comment type="similarity">
    <text evidence="2">Belongs to the REXO4 family.</text>
</comment>
<evidence type="ECO:0000256" key="6">
    <source>
        <dbReference type="ARBA" id="ARBA00022801"/>
    </source>
</evidence>
<dbReference type="Pfam" id="PF00929">
    <property type="entry name" value="RNase_T"/>
    <property type="match status" value="1"/>
</dbReference>
<dbReference type="InterPro" id="IPR013520">
    <property type="entry name" value="Ribonucl_H"/>
</dbReference>
<dbReference type="GO" id="GO:0003676">
    <property type="term" value="F:nucleic acid binding"/>
    <property type="evidence" value="ECO:0007669"/>
    <property type="project" value="InterPro"/>
</dbReference>
<feature type="compositionally biased region" description="Basic and acidic residues" evidence="10">
    <location>
        <begin position="43"/>
        <end position="60"/>
    </location>
</feature>
<dbReference type="SMART" id="SM00479">
    <property type="entry name" value="EXOIII"/>
    <property type="match status" value="1"/>
</dbReference>
<dbReference type="PANTHER" id="PTHR12801:SF45">
    <property type="entry name" value="RNA EXONUCLEASE 4"/>
    <property type="match status" value="1"/>
</dbReference>
<dbReference type="AlphaFoldDB" id="A0A6A6UJT3"/>
<reference evidence="12" key="1">
    <citation type="journal article" date="2020" name="Stud. Mycol.">
        <title>101 Dothideomycetes genomes: a test case for predicting lifestyles and emergence of pathogens.</title>
        <authorList>
            <person name="Haridas S."/>
            <person name="Albert R."/>
            <person name="Binder M."/>
            <person name="Bloem J."/>
            <person name="Labutti K."/>
            <person name="Salamov A."/>
            <person name="Andreopoulos B."/>
            <person name="Baker S."/>
            <person name="Barry K."/>
            <person name="Bills G."/>
            <person name="Bluhm B."/>
            <person name="Cannon C."/>
            <person name="Castanera R."/>
            <person name="Culley D."/>
            <person name="Daum C."/>
            <person name="Ezra D."/>
            <person name="Gonzalez J."/>
            <person name="Henrissat B."/>
            <person name="Kuo A."/>
            <person name="Liang C."/>
            <person name="Lipzen A."/>
            <person name="Lutzoni F."/>
            <person name="Magnuson J."/>
            <person name="Mondo S."/>
            <person name="Nolan M."/>
            <person name="Ohm R."/>
            <person name="Pangilinan J."/>
            <person name="Park H.-J."/>
            <person name="Ramirez L."/>
            <person name="Alfaro M."/>
            <person name="Sun H."/>
            <person name="Tritt A."/>
            <person name="Yoshinaga Y."/>
            <person name="Zwiers L.-H."/>
            <person name="Turgeon B."/>
            <person name="Goodwin S."/>
            <person name="Spatafora J."/>
            <person name="Crous P."/>
            <person name="Grigoriev I."/>
        </authorList>
    </citation>
    <scope>NUCLEOTIDE SEQUENCE</scope>
    <source>
        <strain evidence="12">CBS 115976</strain>
    </source>
</reference>
<evidence type="ECO:0000256" key="5">
    <source>
        <dbReference type="ARBA" id="ARBA00022722"/>
    </source>
</evidence>
<evidence type="ECO:0000256" key="2">
    <source>
        <dbReference type="ARBA" id="ARBA00010489"/>
    </source>
</evidence>
<name>A0A6A6UJT3_9PEZI</name>
<feature type="compositionally biased region" description="Basic and acidic residues" evidence="10">
    <location>
        <begin position="99"/>
        <end position="108"/>
    </location>
</feature>
<keyword evidence="7 12" id="KW-0269">Exonuclease</keyword>
<proteinExistence type="inferred from homology"/>
<comment type="subcellular location">
    <subcellularLocation>
        <location evidence="1">Nucleus</location>
    </subcellularLocation>
</comment>
<organism evidence="12 13">
    <name type="scientific">Microthyrium microscopicum</name>
    <dbReference type="NCBI Taxonomy" id="703497"/>
    <lineage>
        <taxon>Eukaryota</taxon>
        <taxon>Fungi</taxon>
        <taxon>Dikarya</taxon>
        <taxon>Ascomycota</taxon>
        <taxon>Pezizomycotina</taxon>
        <taxon>Dothideomycetes</taxon>
        <taxon>Dothideomycetes incertae sedis</taxon>
        <taxon>Microthyriales</taxon>
        <taxon>Microthyriaceae</taxon>
        <taxon>Microthyrium</taxon>
    </lineage>
</organism>
<keyword evidence="6" id="KW-0378">Hydrolase</keyword>
<evidence type="ECO:0000259" key="11">
    <source>
        <dbReference type="SMART" id="SM00479"/>
    </source>
</evidence>
<keyword evidence="8" id="KW-0539">Nucleus</keyword>
<protein>
    <recommendedName>
        <fullName evidence="3">RNA exonuclease 4</fullName>
    </recommendedName>
</protein>
<sequence length="311" mass="34484">MSLSSLSSNWKLLQQRLAGSSQSKDGAPQTEKLAKSTKRKATALKDENTSSKKRKADTNESPRAAHRKSKPMSKPRAKSLTEEQKPTLEPPSRPSTSLSKHETTHNDVENEGVSPTALAGKFIALDCEMVGVGPTPDQDSQLARVSMVNFHGEQIYDTYVKPKLPVTDYRTAFSGIRPHNLKVGRPFREVQKDVATFLEGRVLVGHHLKSDLQVLSMKHPTRDTRDSAKLQKFKDLNGGRTPKLKLLAKLILGLEIQGGEHNSVEDARAAMMLYKAEKDAFEMDSRRMFPLVAPGFGTSTAGSKKKKKKRR</sequence>
<dbReference type="GO" id="GO:0005634">
    <property type="term" value="C:nucleus"/>
    <property type="evidence" value="ECO:0007669"/>
    <property type="project" value="UniProtKB-SubCell"/>
</dbReference>
<evidence type="ECO:0000256" key="9">
    <source>
        <dbReference type="ARBA" id="ARBA00025599"/>
    </source>
</evidence>
<gene>
    <name evidence="12" type="ORF">BT63DRAFT_445898</name>
</gene>
<dbReference type="OrthoDB" id="8191639at2759"/>
<dbReference type="EMBL" id="MU004232">
    <property type="protein sequence ID" value="KAF2671727.1"/>
    <property type="molecule type" value="Genomic_DNA"/>
</dbReference>
<evidence type="ECO:0000256" key="7">
    <source>
        <dbReference type="ARBA" id="ARBA00022839"/>
    </source>
</evidence>
<keyword evidence="4" id="KW-0698">rRNA processing</keyword>
<evidence type="ECO:0000313" key="13">
    <source>
        <dbReference type="Proteomes" id="UP000799302"/>
    </source>
</evidence>
<dbReference type="Gene3D" id="3.30.420.10">
    <property type="entry name" value="Ribonuclease H-like superfamily/Ribonuclease H"/>
    <property type="match status" value="1"/>
</dbReference>
<keyword evidence="5" id="KW-0540">Nuclease</keyword>
<evidence type="ECO:0000256" key="10">
    <source>
        <dbReference type="SAM" id="MobiDB-lite"/>
    </source>
</evidence>
<feature type="region of interest" description="Disordered" evidence="10">
    <location>
        <begin position="16"/>
        <end position="113"/>
    </location>
</feature>
<dbReference type="GO" id="GO:0008408">
    <property type="term" value="F:3'-5' exonuclease activity"/>
    <property type="evidence" value="ECO:0007669"/>
    <property type="project" value="InterPro"/>
</dbReference>
<feature type="compositionally biased region" description="Basic residues" evidence="10">
    <location>
        <begin position="64"/>
        <end position="77"/>
    </location>
</feature>
<dbReference type="SUPFAM" id="SSF53098">
    <property type="entry name" value="Ribonuclease H-like"/>
    <property type="match status" value="1"/>
</dbReference>
<dbReference type="GO" id="GO:0006364">
    <property type="term" value="P:rRNA processing"/>
    <property type="evidence" value="ECO:0007669"/>
    <property type="project" value="UniProtKB-KW"/>
</dbReference>
<dbReference type="GO" id="GO:0000027">
    <property type="term" value="P:ribosomal large subunit assembly"/>
    <property type="evidence" value="ECO:0007669"/>
    <property type="project" value="TreeGrafter"/>
</dbReference>
<feature type="domain" description="Exonuclease" evidence="11">
    <location>
        <begin position="121"/>
        <end position="283"/>
    </location>
</feature>
<evidence type="ECO:0000256" key="4">
    <source>
        <dbReference type="ARBA" id="ARBA00022552"/>
    </source>
</evidence>
<dbReference type="PANTHER" id="PTHR12801">
    <property type="entry name" value="RNA EXONUCLEASE REXO1 / RECO3 FAMILY MEMBER-RELATED"/>
    <property type="match status" value="1"/>
</dbReference>
<evidence type="ECO:0000313" key="12">
    <source>
        <dbReference type="EMBL" id="KAF2671727.1"/>
    </source>
</evidence>
<evidence type="ECO:0000256" key="3">
    <source>
        <dbReference type="ARBA" id="ARBA00016937"/>
    </source>
</evidence>
<accession>A0A6A6UJT3</accession>
<evidence type="ECO:0000256" key="1">
    <source>
        <dbReference type="ARBA" id="ARBA00004123"/>
    </source>
</evidence>
<dbReference type="InterPro" id="IPR047021">
    <property type="entry name" value="REXO1/3/4-like"/>
</dbReference>
<keyword evidence="13" id="KW-1185">Reference proteome</keyword>
<evidence type="ECO:0000256" key="8">
    <source>
        <dbReference type="ARBA" id="ARBA00023242"/>
    </source>
</evidence>
<dbReference type="FunFam" id="3.30.420.10:FF:000007">
    <property type="entry name" value="Interferon-stimulated exonuclease gene 20"/>
    <property type="match status" value="1"/>
</dbReference>
<dbReference type="InterPro" id="IPR012337">
    <property type="entry name" value="RNaseH-like_sf"/>
</dbReference>
<comment type="function">
    <text evidence="9">Exoribonuclease involved in ribosome biosynthesis. Involved in the processing of ITS1, the internal transcribed spacer localized between the 18S and 5.8S rRNAs.</text>
</comment>
<dbReference type="InterPro" id="IPR037431">
    <property type="entry name" value="REX4_DEDDh_dom"/>
</dbReference>
<dbReference type="InterPro" id="IPR036397">
    <property type="entry name" value="RNaseH_sf"/>
</dbReference>
<dbReference type="Proteomes" id="UP000799302">
    <property type="component" value="Unassembled WGS sequence"/>
</dbReference>
<dbReference type="CDD" id="cd06144">
    <property type="entry name" value="REX4_like"/>
    <property type="match status" value="1"/>
</dbReference>